<dbReference type="Proteomes" id="UP000260773">
    <property type="component" value="Unassembled WGS sequence"/>
</dbReference>
<evidence type="ECO:0000256" key="1">
    <source>
        <dbReference type="SAM" id="Phobius"/>
    </source>
</evidence>
<protein>
    <submittedName>
        <fullName evidence="2">Uncharacterized protein</fullName>
    </submittedName>
</protein>
<evidence type="ECO:0000313" key="3">
    <source>
        <dbReference type="Proteomes" id="UP000260773"/>
    </source>
</evidence>
<dbReference type="AlphaFoldDB" id="A0A3E2TP27"/>
<feature type="transmembrane region" description="Helical" evidence="1">
    <location>
        <begin position="6"/>
        <end position="27"/>
    </location>
</feature>
<dbReference type="EMBL" id="QVEP01000013">
    <property type="protein sequence ID" value="RGB80158.1"/>
    <property type="molecule type" value="Genomic_DNA"/>
</dbReference>
<comment type="caution">
    <text evidence="2">The sequence shown here is derived from an EMBL/GenBank/DDBJ whole genome shotgun (WGS) entry which is preliminary data.</text>
</comment>
<keyword evidence="1" id="KW-0472">Membrane</keyword>
<evidence type="ECO:0000313" key="2">
    <source>
        <dbReference type="EMBL" id="RGB80158.1"/>
    </source>
</evidence>
<keyword evidence="1" id="KW-1133">Transmembrane helix</keyword>
<keyword evidence="1" id="KW-0812">Transmembrane</keyword>
<name>A0A3E2TP27_9FIRM</name>
<proteinExistence type="predicted"/>
<sequence>MSNEFWIGLLVQLVVYGVSIGVIYGVMRTRLDYIEKKLDKHNNVAERVYKLEADSSKILEKISVENNRIKDLEEWQTYEQRKE</sequence>
<organism evidence="2 3">
    <name type="scientific">Coprococcus catus</name>
    <dbReference type="NCBI Taxonomy" id="116085"/>
    <lineage>
        <taxon>Bacteria</taxon>
        <taxon>Bacillati</taxon>
        <taxon>Bacillota</taxon>
        <taxon>Clostridia</taxon>
        <taxon>Lachnospirales</taxon>
        <taxon>Lachnospiraceae</taxon>
        <taxon>Coprococcus</taxon>
    </lineage>
</organism>
<accession>A0A3E2TP27</accession>
<gene>
    <name evidence="2" type="ORF">DW070_07205</name>
</gene>
<reference evidence="2 3" key="1">
    <citation type="submission" date="2018-08" db="EMBL/GenBank/DDBJ databases">
        <title>A genome reference for cultivated species of the human gut microbiota.</title>
        <authorList>
            <person name="Zou Y."/>
            <person name="Xue W."/>
            <person name="Luo G."/>
        </authorList>
    </citation>
    <scope>NUCLEOTIDE SEQUENCE [LARGE SCALE GENOMIC DNA]</scope>
    <source>
        <strain evidence="2 3">AF45-17</strain>
    </source>
</reference>